<dbReference type="EMBL" id="CP001918">
    <property type="protein sequence ID" value="ADF63866.1"/>
    <property type="molecule type" value="Genomic_DNA"/>
</dbReference>
<evidence type="ECO:0000256" key="1">
    <source>
        <dbReference type="SAM" id="MobiDB-lite"/>
    </source>
</evidence>
<proteinExistence type="predicted"/>
<accession>A0A0H3CRP0</accession>
<feature type="region of interest" description="Disordered" evidence="1">
    <location>
        <begin position="1"/>
        <end position="25"/>
    </location>
</feature>
<dbReference type="PATRIC" id="fig|716541.4.peg.4492"/>
<dbReference type="AlphaFoldDB" id="A0A0H3CRP0"/>
<reference evidence="2 3" key="1">
    <citation type="journal article" date="2010" name="J. Bacteriol.">
        <title>Complete genome sequence of Enterobacter cloacae subsp. cloacae type strain ATCC 13047.</title>
        <authorList>
            <person name="Ren Y."/>
            <person name="Ren Y."/>
            <person name="Zhou Z."/>
            <person name="Guo X."/>
            <person name="Li Y."/>
            <person name="Feng L."/>
            <person name="Wang L."/>
        </authorList>
    </citation>
    <scope>NUCLEOTIDE SEQUENCE [LARGE SCALE GENOMIC DNA]</scope>
    <source>
        <strain evidence="3">ATCC 13047 / DSM 30054 / NBRC 13535 / NCTC 10005 / WDCM 00083 / NCDC 279-56</strain>
    </source>
</reference>
<gene>
    <name evidence="2" type="ordered locus">ECL_04337</name>
</gene>
<evidence type="ECO:0000313" key="3">
    <source>
        <dbReference type="Proteomes" id="UP000002363"/>
    </source>
</evidence>
<dbReference type="Proteomes" id="UP000002363">
    <property type="component" value="Chromosome"/>
</dbReference>
<sequence>MVHLFPGHRQERRRSKAGRPVLGPREKVTIRLDQGNCAHNASEEKIDKRSRIIRCSSAGFEEKDARGRQIFTEVVKIQRPDYFGS</sequence>
<protein>
    <submittedName>
        <fullName evidence="2">Uncharacterized protein</fullName>
    </submittedName>
</protein>
<dbReference type="EnsemblBacteria" id="ADF63866">
    <property type="protein sequence ID" value="ADF63866"/>
    <property type="gene ID" value="ECL_04337"/>
</dbReference>
<evidence type="ECO:0000313" key="2">
    <source>
        <dbReference type="EMBL" id="ADF63866.1"/>
    </source>
</evidence>
<keyword evidence="3" id="KW-1185">Reference proteome</keyword>
<dbReference type="KEGG" id="enc:ECL_04337"/>
<name>A0A0H3CRP0_ENTCC</name>
<dbReference type="STRING" id="716541.ECL_04337"/>
<organism evidence="2 3">
    <name type="scientific">Enterobacter cloacae subsp. cloacae (strain ATCC 13047 / DSM 30054 / NBRC 13535 / NCTC 10005 / WDCM 00083 / NCDC 279-56)</name>
    <dbReference type="NCBI Taxonomy" id="716541"/>
    <lineage>
        <taxon>Bacteria</taxon>
        <taxon>Pseudomonadati</taxon>
        <taxon>Pseudomonadota</taxon>
        <taxon>Gammaproteobacteria</taxon>
        <taxon>Enterobacterales</taxon>
        <taxon>Enterobacteriaceae</taxon>
        <taxon>Enterobacter</taxon>
        <taxon>Enterobacter cloacae complex</taxon>
    </lineage>
</organism>
<dbReference type="HOGENOM" id="CLU_2507452_0_0_6"/>